<dbReference type="InterPro" id="IPR018966">
    <property type="entry name" value="VTC_domain"/>
</dbReference>
<evidence type="ECO:0000259" key="1">
    <source>
        <dbReference type="Pfam" id="PF09359"/>
    </source>
</evidence>
<dbReference type="Gene3D" id="3.20.100.30">
    <property type="entry name" value="VTC, catalytic tunnel domain"/>
    <property type="match status" value="1"/>
</dbReference>
<protein>
    <recommendedName>
        <fullName evidence="1">VTC domain-containing protein</fullName>
    </recommendedName>
</protein>
<sequence length="168" mass="19551">MFLEIKKKYEGVVYKRRISLTLEEAEAYISGKSHPVDDSQIAKEIDYFFNHYLPKPKMFIAYDRQAFAGIDDEELRVTFDTGIRSREEILTLRMDSFTTPLFEDGTVLMELKTGEAMPLWLAHALSDLKIFPTSFSKYGDIYKQKVKNEEKALDNVVDFRRTKKCLTA</sequence>
<name>A0A645HHB8_9ZZZZ</name>
<reference evidence="2" key="1">
    <citation type="submission" date="2019-08" db="EMBL/GenBank/DDBJ databases">
        <authorList>
            <person name="Kucharzyk K."/>
            <person name="Murdoch R.W."/>
            <person name="Higgins S."/>
            <person name="Loffler F."/>
        </authorList>
    </citation>
    <scope>NUCLEOTIDE SEQUENCE</scope>
</reference>
<comment type="caution">
    <text evidence="2">The sequence shown here is derived from an EMBL/GenBank/DDBJ whole genome shotgun (WGS) entry which is preliminary data.</text>
</comment>
<accession>A0A645HHB8</accession>
<dbReference type="GO" id="GO:0006799">
    <property type="term" value="P:polyphosphate biosynthetic process"/>
    <property type="evidence" value="ECO:0007669"/>
    <property type="project" value="UniProtKB-ARBA"/>
</dbReference>
<dbReference type="AlphaFoldDB" id="A0A645HHB8"/>
<gene>
    <name evidence="2" type="ORF">SDC9_185952</name>
</gene>
<proteinExistence type="predicted"/>
<organism evidence="2">
    <name type="scientific">bioreactor metagenome</name>
    <dbReference type="NCBI Taxonomy" id="1076179"/>
    <lineage>
        <taxon>unclassified sequences</taxon>
        <taxon>metagenomes</taxon>
        <taxon>ecological metagenomes</taxon>
    </lineage>
</organism>
<dbReference type="InterPro" id="IPR042267">
    <property type="entry name" value="VTC_sf"/>
</dbReference>
<feature type="domain" description="VTC" evidence="1">
    <location>
        <begin position="1"/>
        <end position="141"/>
    </location>
</feature>
<dbReference type="CDD" id="cd07750">
    <property type="entry name" value="PolyPPase_VTC_like"/>
    <property type="match status" value="1"/>
</dbReference>
<dbReference type="Pfam" id="PF09359">
    <property type="entry name" value="VTC"/>
    <property type="match status" value="1"/>
</dbReference>
<evidence type="ECO:0000313" key="2">
    <source>
        <dbReference type="EMBL" id="MPN38428.1"/>
    </source>
</evidence>
<dbReference type="EMBL" id="VSSQ01093658">
    <property type="protein sequence ID" value="MPN38428.1"/>
    <property type="molecule type" value="Genomic_DNA"/>
</dbReference>